<dbReference type="InterPro" id="IPR052018">
    <property type="entry name" value="PHP_domain"/>
</dbReference>
<dbReference type="AlphaFoldDB" id="A0A7M2WPK7"/>
<dbReference type="PANTHER" id="PTHR42924:SF11">
    <property type="entry name" value="POLYMERASE_HISTIDINOL PHOSPHATASE N-TERMINAL DOMAIN-CONTAINING PROTEIN"/>
    <property type="match status" value="1"/>
</dbReference>
<dbReference type="GO" id="GO:0004534">
    <property type="term" value="F:5'-3' RNA exonuclease activity"/>
    <property type="evidence" value="ECO:0007669"/>
    <property type="project" value="TreeGrafter"/>
</dbReference>
<evidence type="ECO:0000313" key="2">
    <source>
        <dbReference type="EMBL" id="QOV87455.1"/>
    </source>
</evidence>
<dbReference type="PANTHER" id="PTHR42924">
    <property type="entry name" value="EXONUCLEASE"/>
    <property type="match status" value="1"/>
</dbReference>
<dbReference type="Proteomes" id="UP000593765">
    <property type="component" value="Chromosome"/>
</dbReference>
<dbReference type="KEGG" id="hbs:IPV69_14275"/>
<dbReference type="InterPro" id="IPR016195">
    <property type="entry name" value="Pol/histidinol_Pase-like"/>
</dbReference>
<dbReference type="RefSeq" id="WP_206290358.1">
    <property type="nucleotide sequence ID" value="NZ_CP063458.1"/>
</dbReference>
<evidence type="ECO:0000256" key="1">
    <source>
        <dbReference type="SAM" id="MobiDB-lite"/>
    </source>
</evidence>
<accession>A0A7M2WPK7</accession>
<dbReference type="SUPFAM" id="SSF89550">
    <property type="entry name" value="PHP domain-like"/>
    <property type="match status" value="1"/>
</dbReference>
<dbReference type="EMBL" id="CP063458">
    <property type="protein sequence ID" value="QOV87455.1"/>
    <property type="molecule type" value="Genomic_DNA"/>
</dbReference>
<reference evidence="2 3" key="1">
    <citation type="submission" date="2020-10" db="EMBL/GenBank/DDBJ databases">
        <title>Wide distribution of Phycisphaera-like planctomycetes from WD2101 soil group in peatlands and genome analysis of the first cultivated representative.</title>
        <authorList>
            <person name="Dedysh S.N."/>
            <person name="Beletsky A.V."/>
            <person name="Ivanova A."/>
            <person name="Kulichevskaya I.S."/>
            <person name="Suzina N.E."/>
            <person name="Philippov D.A."/>
            <person name="Rakitin A.L."/>
            <person name="Mardanov A.V."/>
            <person name="Ravin N.V."/>
        </authorList>
    </citation>
    <scope>NUCLEOTIDE SEQUENCE [LARGE SCALE GENOMIC DNA]</scope>
    <source>
        <strain evidence="2 3">M1803</strain>
    </source>
</reference>
<organism evidence="2 3">
    <name type="scientific">Humisphaera borealis</name>
    <dbReference type="NCBI Taxonomy" id="2807512"/>
    <lineage>
        <taxon>Bacteria</taxon>
        <taxon>Pseudomonadati</taxon>
        <taxon>Planctomycetota</taxon>
        <taxon>Phycisphaerae</taxon>
        <taxon>Tepidisphaerales</taxon>
        <taxon>Tepidisphaeraceae</taxon>
        <taxon>Humisphaera</taxon>
    </lineage>
</organism>
<feature type="region of interest" description="Disordered" evidence="1">
    <location>
        <begin position="378"/>
        <end position="403"/>
    </location>
</feature>
<protein>
    <recommendedName>
        <fullName evidence="4">Polymerase/histidinol phosphatase N-terminal domain-containing protein</fullName>
    </recommendedName>
</protein>
<name>A0A7M2WPK7_9BACT</name>
<evidence type="ECO:0000313" key="3">
    <source>
        <dbReference type="Proteomes" id="UP000593765"/>
    </source>
</evidence>
<gene>
    <name evidence="2" type="ORF">IPV69_14275</name>
</gene>
<proteinExistence type="predicted"/>
<dbReference type="GO" id="GO:0035312">
    <property type="term" value="F:5'-3' DNA exonuclease activity"/>
    <property type="evidence" value="ECO:0007669"/>
    <property type="project" value="TreeGrafter"/>
</dbReference>
<keyword evidence="3" id="KW-1185">Reference proteome</keyword>
<dbReference type="Gene3D" id="3.20.20.140">
    <property type="entry name" value="Metal-dependent hydrolases"/>
    <property type="match status" value="1"/>
</dbReference>
<evidence type="ECO:0008006" key="4">
    <source>
        <dbReference type="Google" id="ProtNLM"/>
    </source>
</evidence>
<sequence>MSHADAPPTASASPRWYKGNLHTHSLWSDGDDFPERIAAWYRDNGYQFLGISDHNTIQTGEKWVRFADLKKRGAAAATRQYLKDFADLAKTRGDTSTEAFEIRLSPFADYAPKFDRPGEFLMIPSEEISDKFEQKPIHMNATNIAGEAIKPQGGSSVVEVIRNNLKAAEERSRELNRPILVHLNHPNFKWGVTAEEIAEAVEERFFEVFNGHPIVYQEGDATHPSIDRIWDIANTLRVTAFKAAPLFGVGTDDSHNYHVSGMTRATSGRGWVCVRAKSLSAADLIAAMKAGDFYASSGVVLSDVRYDAAAGALKVSVAADGDAKFVTRFIGTLAPDDGKSIPPEAVGVELAKVEGRNATYKLTGKELYVRAQITSDQTPANPCMKDQKKQAWTQPVGWEKRVK</sequence>